<keyword evidence="4" id="KW-0862">Zinc</keyword>
<reference evidence="9" key="1">
    <citation type="journal article" date="2020" name="bioRxiv">
        <title>Comparative genomics of Chlamydomonas.</title>
        <authorList>
            <person name="Craig R.J."/>
            <person name="Hasan A.R."/>
            <person name="Ness R.W."/>
            <person name="Keightley P.D."/>
        </authorList>
    </citation>
    <scope>NUCLEOTIDE SEQUENCE</scope>
    <source>
        <strain evidence="9">CCAP 11/70</strain>
    </source>
</reference>
<dbReference type="PANTHER" id="PTHR15835">
    <property type="entry name" value="NUCLEAR-INTERACTING PARTNER OF ALK"/>
    <property type="match status" value="1"/>
</dbReference>
<evidence type="ECO:0000256" key="6">
    <source>
        <dbReference type="SAM" id="MobiDB-lite"/>
    </source>
</evidence>
<evidence type="ECO:0000256" key="4">
    <source>
        <dbReference type="ARBA" id="ARBA00022833"/>
    </source>
</evidence>
<dbReference type="GO" id="GO:0005634">
    <property type="term" value="C:nucleus"/>
    <property type="evidence" value="ECO:0007669"/>
    <property type="project" value="UniProtKB-SubCell"/>
</dbReference>
<comment type="caution">
    <text evidence="9">The sequence shown here is derived from an EMBL/GenBank/DDBJ whole genome shotgun (WGS) entry which is preliminary data.</text>
</comment>
<keyword evidence="10" id="KW-1185">Reference proteome</keyword>
<feature type="region of interest" description="Disordered" evidence="6">
    <location>
        <begin position="331"/>
        <end position="351"/>
    </location>
</feature>
<evidence type="ECO:0000256" key="3">
    <source>
        <dbReference type="ARBA" id="ARBA00022771"/>
    </source>
</evidence>
<dbReference type="Pfam" id="PF08600">
    <property type="entry name" value="NuBaID_C"/>
    <property type="match status" value="1"/>
</dbReference>
<evidence type="ECO:0008006" key="11">
    <source>
        <dbReference type="Google" id="ProtNLM"/>
    </source>
</evidence>
<name>A0A835Y4L1_9CHLO</name>
<dbReference type="Pfam" id="PF07967">
    <property type="entry name" value="zf-C3HC"/>
    <property type="match status" value="1"/>
</dbReference>
<keyword evidence="5" id="KW-0539">Nucleus</keyword>
<dbReference type="AlphaFoldDB" id="A0A835Y4L1"/>
<dbReference type="PANTHER" id="PTHR15835:SF6">
    <property type="entry name" value="ZINC FINGER C3HC-TYPE PROTEIN 1"/>
    <property type="match status" value="1"/>
</dbReference>
<feature type="compositionally biased region" description="Low complexity" evidence="6">
    <location>
        <begin position="567"/>
        <end position="576"/>
    </location>
</feature>
<evidence type="ECO:0000256" key="1">
    <source>
        <dbReference type="ARBA" id="ARBA00004123"/>
    </source>
</evidence>
<feature type="compositionally biased region" description="Low complexity" evidence="6">
    <location>
        <begin position="502"/>
        <end position="511"/>
    </location>
</feature>
<evidence type="ECO:0000256" key="2">
    <source>
        <dbReference type="ARBA" id="ARBA00022723"/>
    </source>
</evidence>
<dbReference type="EMBL" id="JAEHOE010000022">
    <property type="protein sequence ID" value="KAG2495858.1"/>
    <property type="molecule type" value="Genomic_DNA"/>
</dbReference>
<feature type="region of interest" description="Disordered" evidence="6">
    <location>
        <begin position="242"/>
        <end position="265"/>
    </location>
</feature>
<dbReference type="OrthoDB" id="515567at2759"/>
<keyword evidence="2" id="KW-0479">Metal-binding</keyword>
<accession>A0A835Y4L1</accession>
<proteinExistence type="predicted"/>
<evidence type="ECO:0000313" key="10">
    <source>
        <dbReference type="Proteomes" id="UP000612055"/>
    </source>
</evidence>
<feature type="region of interest" description="Disordered" evidence="6">
    <location>
        <begin position="555"/>
        <end position="582"/>
    </location>
</feature>
<feature type="compositionally biased region" description="Gly residues" evidence="6">
    <location>
        <begin position="26"/>
        <end position="36"/>
    </location>
</feature>
<evidence type="ECO:0000259" key="7">
    <source>
        <dbReference type="Pfam" id="PF07967"/>
    </source>
</evidence>
<organism evidence="9 10">
    <name type="scientific">Edaphochlamys debaryana</name>
    <dbReference type="NCBI Taxonomy" id="47281"/>
    <lineage>
        <taxon>Eukaryota</taxon>
        <taxon>Viridiplantae</taxon>
        <taxon>Chlorophyta</taxon>
        <taxon>core chlorophytes</taxon>
        <taxon>Chlorophyceae</taxon>
        <taxon>CS clade</taxon>
        <taxon>Chlamydomonadales</taxon>
        <taxon>Chlamydomonadales incertae sedis</taxon>
        <taxon>Edaphochlamys</taxon>
    </lineage>
</organism>
<gene>
    <name evidence="9" type="ORF">HYH03_006096</name>
</gene>
<evidence type="ECO:0000259" key="8">
    <source>
        <dbReference type="Pfam" id="PF08600"/>
    </source>
</evidence>
<feature type="compositionally biased region" description="Gly residues" evidence="6">
    <location>
        <begin position="656"/>
        <end position="670"/>
    </location>
</feature>
<feature type="compositionally biased region" description="Low complexity" evidence="6">
    <location>
        <begin position="333"/>
        <end position="349"/>
    </location>
</feature>
<feature type="domain" description="NuBaID C-terminal" evidence="8">
    <location>
        <begin position="603"/>
        <end position="641"/>
    </location>
</feature>
<protein>
    <recommendedName>
        <fullName evidence="11">C3HC-type domain-containing protein</fullName>
    </recommendedName>
</protein>
<feature type="region of interest" description="Disordered" evidence="6">
    <location>
        <begin position="15"/>
        <end position="51"/>
    </location>
</feature>
<dbReference type="GO" id="GO:0008270">
    <property type="term" value="F:zinc ion binding"/>
    <property type="evidence" value="ECO:0007669"/>
    <property type="project" value="UniProtKB-KW"/>
</dbReference>
<dbReference type="InterPro" id="IPR013909">
    <property type="entry name" value="NuBaID_C"/>
</dbReference>
<feature type="region of interest" description="Disordered" evidence="6">
    <location>
        <begin position="651"/>
        <end position="676"/>
    </location>
</feature>
<keyword evidence="3" id="KW-0863">Zinc-finger</keyword>
<sequence length="688" mass="68670">MASVYERISAALSSLGKRRERDGDGAATGAGGGGSGATPPPGGPASAKRAPKRFRPWAQEDLHNRLDTYKPLTWFAKPATVGPVPCALRGWVNDGCDTLTCEHCGAKLVYPPQVPYDQRQAAADMFHPALTTKHTNTCPWRQTACEQSLLQYVPQHTNDEMCQLFDHLQSKLLKIDVLPDLDAIAIQTIRDAAGPFGPYDDLVMGGHGASAATAIVPHRGTLPPRPTQVRIRELDDAGNMIGGSGASFSSDAMDTSAAGGGASAPPGGDVVGETYLVQPSKLTPQQKARLLALLGWDLDVLQPDTAGGSAIAPYAQNSGYSLGHLGVKPKSGKPPSAAAAGAGGTAAAAGGSGKVPMSQVVLKCPRCGGRMGLWNFAGVRPVPTGRLLPPTNTGAAALLSPARGASIGGGVGGSAAAAAGASVSAVGGADPLSATIAGGQYGPLAGGAAARPFGSAAAAAPFRFGAAPSTAPVFGIAALDEQASRAASSSFASATSAAAATGPSTAAQTPSKAPLPLPMTPAPHAGQKRKAPEAGAAGGLEAMALDATPVRTPLSAATEPKRPRLNAVGGAATPGPAGAGAEGMQWQAHPGLATPAAEGQPRDLDPVAQHRSWCPWVYTGAGDERSMSGWQHMLSALHQQQQQQQATAAAAAAAGAGAGGGGAASPGAGAGKDAKALRDSTVAAIRSL</sequence>
<dbReference type="InterPro" id="IPR012935">
    <property type="entry name" value="NuBaID_N"/>
</dbReference>
<evidence type="ECO:0000313" key="9">
    <source>
        <dbReference type="EMBL" id="KAG2495858.1"/>
    </source>
</evidence>
<comment type="subcellular location">
    <subcellularLocation>
        <location evidence="1">Nucleus</location>
    </subcellularLocation>
</comment>
<dbReference type="Proteomes" id="UP000612055">
    <property type="component" value="Unassembled WGS sequence"/>
</dbReference>
<evidence type="ECO:0000256" key="5">
    <source>
        <dbReference type="ARBA" id="ARBA00023242"/>
    </source>
</evidence>
<feature type="region of interest" description="Disordered" evidence="6">
    <location>
        <begin position="502"/>
        <end position="535"/>
    </location>
</feature>
<feature type="domain" description="C3HC-type" evidence="7">
    <location>
        <begin position="56"/>
        <end position="172"/>
    </location>
</feature>